<dbReference type="AlphaFoldDB" id="A0A099KTV0"/>
<organism evidence="1 2">
    <name type="scientific">Colwellia psychrerythraea</name>
    <name type="common">Vibrio psychroerythus</name>
    <dbReference type="NCBI Taxonomy" id="28229"/>
    <lineage>
        <taxon>Bacteria</taxon>
        <taxon>Pseudomonadati</taxon>
        <taxon>Pseudomonadota</taxon>
        <taxon>Gammaproteobacteria</taxon>
        <taxon>Alteromonadales</taxon>
        <taxon>Colwelliaceae</taxon>
        <taxon>Colwellia</taxon>
    </lineage>
</organism>
<dbReference type="PATRIC" id="fig|28229.4.peg.1574"/>
<dbReference type="PIRSF" id="PIRSF037181">
    <property type="entry name" value="DGC"/>
    <property type="match status" value="1"/>
</dbReference>
<dbReference type="OrthoDB" id="2111735at2"/>
<sequence length="138" mass="14676">MSNVHKLPKTVSDKAKSKPIVYSCSGCSNLAQMAHNISLTLDGDGIAEMSCVAGVVGKIEPIMAMAKSGRPIIAIDGCGLGCTKACLDKSGIKTDHYFKISDLGFEKRDKWDDSLTENTVAMKSVYASLIEAGIDFAQ</sequence>
<dbReference type="RefSeq" id="WP_052056397.1">
    <property type="nucleotide sequence ID" value="NZ_JQED01000015.1"/>
</dbReference>
<dbReference type="InterPro" id="IPR014958">
    <property type="entry name" value="DGC"/>
</dbReference>
<accession>A0A099KTV0</accession>
<reference evidence="1 2" key="1">
    <citation type="submission" date="2014-08" db="EMBL/GenBank/DDBJ databases">
        <title>Genomic and Phenotypic Diversity of Colwellia psychrerythraea strains from Disparate Marine Basins.</title>
        <authorList>
            <person name="Techtmann S.M."/>
            <person name="Stelling S.C."/>
            <person name="Utturkar S.M."/>
            <person name="Alshibli N."/>
            <person name="Harris A."/>
            <person name="Brown S.D."/>
            <person name="Hazen T.C."/>
        </authorList>
    </citation>
    <scope>NUCLEOTIDE SEQUENCE [LARGE SCALE GENOMIC DNA]</scope>
    <source>
        <strain evidence="1 2">ND2E</strain>
    </source>
</reference>
<evidence type="ECO:0000313" key="1">
    <source>
        <dbReference type="EMBL" id="KGJ93078.1"/>
    </source>
</evidence>
<name>A0A099KTV0_COLPS</name>
<protein>
    <submittedName>
        <fullName evidence="1">DGC domain protein</fullName>
    </submittedName>
</protein>
<proteinExistence type="predicted"/>
<dbReference type="Proteomes" id="UP000029843">
    <property type="component" value="Unassembled WGS sequence"/>
</dbReference>
<evidence type="ECO:0000313" key="2">
    <source>
        <dbReference type="Proteomes" id="UP000029843"/>
    </source>
</evidence>
<gene>
    <name evidence="1" type="ORF">ND2E_2544</name>
</gene>
<dbReference type="Pfam" id="PF08859">
    <property type="entry name" value="DGC"/>
    <property type="match status" value="1"/>
</dbReference>
<comment type="caution">
    <text evidence="1">The sequence shown here is derived from an EMBL/GenBank/DDBJ whole genome shotgun (WGS) entry which is preliminary data.</text>
</comment>
<dbReference type="EMBL" id="JQED01000015">
    <property type="protein sequence ID" value="KGJ93078.1"/>
    <property type="molecule type" value="Genomic_DNA"/>
</dbReference>